<comment type="subcellular location">
    <subcellularLocation>
        <location evidence="1">Golgi apparatus membrane</location>
        <topology evidence="1">Single-pass type II membrane protein</topology>
    </subcellularLocation>
</comment>
<proteinExistence type="inferred from homology"/>
<dbReference type="InterPro" id="IPR018011">
    <property type="entry name" value="Carb_sulfotrans_8-10"/>
</dbReference>
<evidence type="ECO:0000256" key="8">
    <source>
        <dbReference type="ARBA" id="ARBA00023180"/>
    </source>
</evidence>
<feature type="compositionally biased region" description="Basic and acidic residues" evidence="9">
    <location>
        <begin position="72"/>
        <end position="86"/>
    </location>
</feature>
<evidence type="ECO:0000256" key="3">
    <source>
        <dbReference type="ARBA" id="ARBA00022679"/>
    </source>
</evidence>
<dbReference type="Proteomes" id="UP000693970">
    <property type="component" value="Unassembled WGS sequence"/>
</dbReference>
<evidence type="ECO:0000313" key="11">
    <source>
        <dbReference type="EMBL" id="KAG7367289.1"/>
    </source>
</evidence>
<evidence type="ECO:0000256" key="1">
    <source>
        <dbReference type="ARBA" id="ARBA00004323"/>
    </source>
</evidence>
<feature type="region of interest" description="Disordered" evidence="9">
    <location>
        <begin position="63"/>
        <end position="96"/>
    </location>
</feature>
<evidence type="ECO:0000256" key="10">
    <source>
        <dbReference type="SAM" id="Phobius"/>
    </source>
</evidence>
<keyword evidence="5 10" id="KW-1133">Transmembrane helix</keyword>
<evidence type="ECO:0000256" key="6">
    <source>
        <dbReference type="ARBA" id="ARBA00023034"/>
    </source>
</evidence>
<evidence type="ECO:0000256" key="5">
    <source>
        <dbReference type="ARBA" id="ARBA00022989"/>
    </source>
</evidence>
<evidence type="ECO:0000256" key="7">
    <source>
        <dbReference type="ARBA" id="ARBA00023136"/>
    </source>
</evidence>
<evidence type="ECO:0000256" key="9">
    <source>
        <dbReference type="SAM" id="MobiDB-lite"/>
    </source>
</evidence>
<sequence>MLRLNSTPNPSNAFNKRPFDKNRILGGSTFLVTFLMMILIGTVVCLRNVEFFSSRDLSGKQSSVRGATVTDDSDKSTESERGEDRTSMIPSSTIPSDFTNAVSQLAMTDKDLDWDDTIFQHFESDNDPVVLESHKLLFFTVPKNSCTEWKQLFRRMMGYEDWNKPPFLHPHDPRTNGLSYLGTYDKDKQEEFMTSPEWTRAIFIRDPLERMLSAYLNKGLSEERYIKKWCCKISPKETEEERQSELEYLEKTNPSCVPLAPWETQPNVDTFTFETFVNEFMLQCNDKHWRPQSQRMYPNNWKFLNFIGRMENLHEDAKKLLQKIGAWDEFGSNGWGKYENMSMFERARSDSTNTHSKDRFAQFYTPELKKKALEYLKGDYQNKYLNFTLPDDVDESSI</sequence>
<comment type="similarity">
    <text evidence="2">Belongs to the sulfotransferase 2 family.</text>
</comment>
<keyword evidence="7 10" id="KW-0472">Membrane</keyword>
<dbReference type="AlphaFoldDB" id="A0A9K3Q3U6"/>
<keyword evidence="6" id="KW-0333">Golgi apparatus</keyword>
<reference evidence="11" key="1">
    <citation type="journal article" date="2021" name="Sci. Rep.">
        <title>Diploid genomic architecture of Nitzschia inconspicua, an elite biomass production diatom.</title>
        <authorList>
            <person name="Oliver A."/>
            <person name="Podell S."/>
            <person name="Pinowska A."/>
            <person name="Traller J.C."/>
            <person name="Smith S.R."/>
            <person name="McClure R."/>
            <person name="Beliaev A."/>
            <person name="Bohutskyi P."/>
            <person name="Hill E.A."/>
            <person name="Rabines A."/>
            <person name="Zheng H."/>
            <person name="Allen L.Z."/>
            <person name="Kuo A."/>
            <person name="Grigoriev I.V."/>
            <person name="Allen A.E."/>
            <person name="Hazlebeck D."/>
            <person name="Allen E.E."/>
        </authorList>
    </citation>
    <scope>NUCLEOTIDE SEQUENCE</scope>
    <source>
        <strain evidence="11">Hildebrandi</strain>
    </source>
</reference>
<comment type="caution">
    <text evidence="11">The sequence shown here is derived from an EMBL/GenBank/DDBJ whole genome shotgun (WGS) entry which is preliminary data.</text>
</comment>
<dbReference type="GO" id="GO:0000139">
    <property type="term" value="C:Golgi membrane"/>
    <property type="evidence" value="ECO:0007669"/>
    <property type="project" value="UniProtKB-SubCell"/>
</dbReference>
<protein>
    <submittedName>
        <fullName evidence="11">Sulfotransferase family protein</fullName>
    </submittedName>
</protein>
<organism evidence="11 12">
    <name type="scientific">Nitzschia inconspicua</name>
    <dbReference type="NCBI Taxonomy" id="303405"/>
    <lineage>
        <taxon>Eukaryota</taxon>
        <taxon>Sar</taxon>
        <taxon>Stramenopiles</taxon>
        <taxon>Ochrophyta</taxon>
        <taxon>Bacillariophyta</taxon>
        <taxon>Bacillariophyceae</taxon>
        <taxon>Bacillariophycidae</taxon>
        <taxon>Bacillariales</taxon>
        <taxon>Bacillariaceae</taxon>
        <taxon>Nitzschia</taxon>
    </lineage>
</organism>
<keyword evidence="8" id="KW-0325">Glycoprotein</keyword>
<dbReference type="OrthoDB" id="206904at2759"/>
<keyword evidence="3" id="KW-0808">Transferase</keyword>
<evidence type="ECO:0000256" key="4">
    <source>
        <dbReference type="ARBA" id="ARBA00022692"/>
    </source>
</evidence>
<gene>
    <name evidence="11" type="ORF">IV203_029960</name>
</gene>
<dbReference type="Pfam" id="PF03567">
    <property type="entry name" value="Sulfotransfer_2"/>
    <property type="match status" value="1"/>
</dbReference>
<dbReference type="PANTHER" id="PTHR12137">
    <property type="entry name" value="CARBOHYDRATE SULFOTRANSFERASE"/>
    <property type="match status" value="1"/>
</dbReference>
<keyword evidence="4 10" id="KW-0812">Transmembrane</keyword>
<dbReference type="EMBL" id="JAGRRH010000007">
    <property type="protein sequence ID" value="KAG7367289.1"/>
    <property type="molecule type" value="Genomic_DNA"/>
</dbReference>
<feature type="transmembrane region" description="Helical" evidence="10">
    <location>
        <begin position="24"/>
        <end position="46"/>
    </location>
</feature>
<dbReference type="PANTHER" id="PTHR12137:SF54">
    <property type="entry name" value="CARBOHYDRATE SULFOTRANSFERASE"/>
    <property type="match status" value="1"/>
</dbReference>
<dbReference type="InterPro" id="IPR005331">
    <property type="entry name" value="Sulfotransferase"/>
</dbReference>
<reference evidence="11" key="2">
    <citation type="submission" date="2021-04" db="EMBL/GenBank/DDBJ databases">
        <authorList>
            <person name="Podell S."/>
        </authorList>
    </citation>
    <scope>NUCLEOTIDE SEQUENCE</scope>
    <source>
        <strain evidence="11">Hildebrandi</strain>
    </source>
</reference>
<dbReference type="GO" id="GO:0008146">
    <property type="term" value="F:sulfotransferase activity"/>
    <property type="evidence" value="ECO:0007669"/>
    <property type="project" value="InterPro"/>
</dbReference>
<name>A0A9K3Q3U6_9STRA</name>
<keyword evidence="12" id="KW-1185">Reference proteome</keyword>
<accession>A0A9K3Q3U6</accession>
<evidence type="ECO:0000313" key="12">
    <source>
        <dbReference type="Proteomes" id="UP000693970"/>
    </source>
</evidence>
<dbReference type="GO" id="GO:0016051">
    <property type="term" value="P:carbohydrate biosynthetic process"/>
    <property type="evidence" value="ECO:0007669"/>
    <property type="project" value="InterPro"/>
</dbReference>
<evidence type="ECO:0000256" key="2">
    <source>
        <dbReference type="ARBA" id="ARBA00006339"/>
    </source>
</evidence>